<reference evidence="1 2" key="1">
    <citation type="submission" date="2020-07" db="EMBL/GenBank/DDBJ databases">
        <title>Novel species isolated from subtropical streams in China.</title>
        <authorList>
            <person name="Lu H."/>
        </authorList>
    </citation>
    <scope>NUCLEOTIDE SEQUENCE [LARGE SCALE GENOMIC DNA]</scope>
    <source>
        <strain evidence="1 2">LX47W</strain>
    </source>
</reference>
<dbReference type="AlphaFoldDB" id="A0A7W2IM43"/>
<sequence length="98" mass="10518">MNAAIFDSHKYAKRLIDAGVTPQAAGVHAEMLLEVMNQVAGGSATGERMEARLEARTDKVATDLDGKIDHAVTDLNGKIDHVAADLDTKIDLVLKLIH</sequence>
<accession>A0A7W2IM43</accession>
<comment type="caution">
    <text evidence="1">The sequence shown here is derived from an EMBL/GenBank/DDBJ whole genome shotgun (WGS) entry which is preliminary data.</text>
</comment>
<dbReference type="EMBL" id="JACEZU010000010">
    <property type="protein sequence ID" value="MBA5689298.1"/>
    <property type="molecule type" value="Genomic_DNA"/>
</dbReference>
<evidence type="ECO:0008006" key="3">
    <source>
        <dbReference type="Google" id="ProtNLM"/>
    </source>
</evidence>
<evidence type="ECO:0000313" key="1">
    <source>
        <dbReference type="EMBL" id="MBA5689298.1"/>
    </source>
</evidence>
<name>A0A7W2IM43_9BURK</name>
<dbReference type="Proteomes" id="UP000573499">
    <property type="component" value="Unassembled WGS sequence"/>
</dbReference>
<keyword evidence="2" id="KW-1185">Reference proteome</keyword>
<gene>
    <name evidence="1" type="ORF">H3H39_19830</name>
</gene>
<dbReference type="RefSeq" id="WP_182155734.1">
    <property type="nucleotide sequence ID" value="NZ_JACEZU010000010.1"/>
</dbReference>
<protein>
    <recommendedName>
        <fullName evidence="3">DUF1640 domain-containing protein</fullName>
    </recommendedName>
</protein>
<proteinExistence type="predicted"/>
<organism evidence="1 2">
    <name type="scientific">Rugamonas apoptosis</name>
    <dbReference type="NCBI Taxonomy" id="2758570"/>
    <lineage>
        <taxon>Bacteria</taxon>
        <taxon>Pseudomonadati</taxon>
        <taxon>Pseudomonadota</taxon>
        <taxon>Betaproteobacteria</taxon>
        <taxon>Burkholderiales</taxon>
        <taxon>Oxalobacteraceae</taxon>
        <taxon>Telluria group</taxon>
        <taxon>Rugamonas</taxon>
    </lineage>
</organism>
<evidence type="ECO:0000313" key="2">
    <source>
        <dbReference type="Proteomes" id="UP000573499"/>
    </source>
</evidence>